<dbReference type="NCBIfam" id="TIGR01129">
    <property type="entry name" value="secD"/>
    <property type="match status" value="1"/>
</dbReference>
<name>A0A3E3DVA9_9FIRM</name>
<evidence type="ECO:0000313" key="13">
    <source>
        <dbReference type="EMBL" id="RGD73026.1"/>
    </source>
</evidence>
<dbReference type="InterPro" id="IPR048631">
    <property type="entry name" value="SecD_1st"/>
</dbReference>
<dbReference type="InterPro" id="IPR022813">
    <property type="entry name" value="SecD/SecF_arch_bac"/>
</dbReference>
<reference evidence="13 14" key="1">
    <citation type="submission" date="2018-08" db="EMBL/GenBank/DDBJ databases">
        <title>A genome reference for cultivated species of the human gut microbiota.</title>
        <authorList>
            <person name="Zou Y."/>
            <person name="Xue W."/>
            <person name="Luo G."/>
        </authorList>
    </citation>
    <scope>NUCLEOTIDE SEQUENCE [LARGE SCALE GENOMIC DNA]</scope>
    <source>
        <strain evidence="13 14">AM25-6</strain>
    </source>
</reference>
<dbReference type="InterPro" id="IPR005791">
    <property type="entry name" value="SecD"/>
</dbReference>
<evidence type="ECO:0000259" key="11">
    <source>
        <dbReference type="Pfam" id="PF21760"/>
    </source>
</evidence>
<comment type="caution">
    <text evidence="13">The sequence shown here is derived from an EMBL/GenBank/DDBJ whole genome shotgun (WGS) entry which is preliminary data.</text>
</comment>
<evidence type="ECO:0000256" key="3">
    <source>
        <dbReference type="ARBA" id="ARBA00022475"/>
    </source>
</evidence>
<dbReference type="PRINTS" id="PR01755">
    <property type="entry name" value="SECFTRNLCASE"/>
</dbReference>
<evidence type="ECO:0000313" key="14">
    <source>
        <dbReference type="Proteomes" id="UP000261212"/>
    </source>
</evidence>
<dbReference type="Pfam" id="PF21760">
    <property type="entry name" value="SecD_1st"/>
    <property type="match status" value="1"/>
</dbReference>
<evidence type="ECO:0000259" key="10">
    <source>
        <dbReference type="Pfam" id="PF02355"/>
    </source>
</evidence>
<dbReference type="FunFam" id="1.20.1640.10:FF:000004">
    <property type="entry name" value="Protein translocase subunit SecD"/>
    <property type="match status" value="1"/>
</dbReference>
<evidence type="ECO:0000256" key="2">
    <source>
        <dbReference type="ARBA" id="ARBA00022448"/>
    </source>
</evidence>
<dbReference type="GeneID" id="98001122"/>
<dbReference type="RefSeq" id="WP_007050847.1">
    <property type="nucleotide sequence ID" value="NZ_CABKNJ010000001.1"/>
</dbReference>
<keyword evidence="7 9" id="KW-0811">Translocation</keyword>
<evidence type="ECO:0000256" key="7">
    <source>
        <dbReference type="ARBA" id="ARBA00023010"/>
    </source>
</evidence>
<comment type="function">
    <text evidence="9">Part of the Sec protein translocase complex. Interacts with the SecYEG preprotein conducting channel. SecDF uses the proton motive force (PMF) to complete protein translocation after the ATP-dependent function of SecA.</text>
</comment>
<dbReference type="Pfam" id="PF22599">
    <property type="entry name" value="SecDF_P1_head"/>
    <property type="match status" value="1"/>
</dbReference>
<dbReference type="AlphaFoldDB" id="A0A3E3DVA9"/>
<sequence>MKKKNGLKMLFILVAVAFCYYVFMFGLPVSKVIGIYDIDPIKDTINYGLDLTGGVNVVLQAKESDGNKINDDTLDKAVETIRTRIDSLGVKEPTISKQGNDKIRVSIPDVEDQEEALSMIGKTAKLQFVGPDGKVILDGSSVKSAKYEIQKTNNYVEEPVVSLTFDDKGAKAFGDATSANIGKVISIELDGEKISTPTVQSAITDGKCVITGMKDGEEATKLATLIKAGSLPVELEAIEIRTIGPTLGADSLNKSLKAGVIGVGLVFLFMIIFYLLPGVVADISLAIYIVIYLFLMSGLGVTLTLPGIAGIILSIGMAVDSNVIIFERMKEELRSGKTIMGAIEAGFSRALTSIIDANITTIIAGLVLFFLGAGTIKGFALTLMVGVVVSMFTAVFVTKRLMILVTSSDKFSDLKLFGIKNVGGNDNE</sequence>
<feature type="transmembrane region" description="Helical" evidence="9">
    <location>
        <begin position="258"/>
        <end position="276"/>
    </location>
</feature>
<dbReference type="Gene3D" id="1.20.1640.10">
    <property type="entry name" value="Multidrug efflux transporter AcrB transmembrane domain"/>
    <property type="match status" value="1"/>
</dbReference>
<dbReference type="GO" id="GO:0006605">
    <property type="term" value="P:protein targeting"/>
    <property type="evidence" value="ECO:0007669"/>
    <property type="project" value="UniProtKB-UniRule"/>
</dbReference>
<organism evidence="13 14">
    <name type="scientific">Anaerofustis stercorihominis</name>
    <dbReference type="NCBI Taxonomy" id="214853"/>
    <lineage>
        <taxon>Bacteria</taxon>
        <taxon>Bacillati</taxon>
        <taxon>Bacillota</taxon>
        <taxon>Clostridia</taxon>
        <taxon>Eubacteriales</taxon>
        <taxon>Eubacteriaceae</taxon>
        <taxon>Anaerofustis</taxon>
    </lineage>
</organism>
<dbReference type="InterPro" id="IPR022646">
    <property type="entry name" value="SecD/SecF_CS"/>
</dbReference>
<dbReference type="GO" id="GO:0065002">
    <property type="term" value="P:intracellular protein transmembrane transport"/>
    <property type="evidence" value="ECO:0007669"/>
    <property type="project" value="UniProtKB-UniRule"/>
</dbReference>
<keyword evidence="3 9" id="KW-1003">Cell membrane</keyword>
<evidence type="ECO:0000259" key="12">
    <source>
        <dbReference type="Pfam" id="PF22599"/>
    </source>
</evidence>
<dbReference type="HAMAP" id="MF_01463_B">
    <property type="entry name" value="SecD_B"/>
    <property type="match status" value="1"/>
</dbReference>
<dbReference type="NCBIfam" id="TIGR00916">
    <property type="entry name" value="2A0604s01"/>
    <property type="match status" value="1"/>
</dbReference>
<evidence type="ECO:0000256" key="4">
    <source>
        <dbReference type="ARBA" id="ARBA00022692"/>
    </source>
</evidence>
<keyword evidence="8 9" id="KW-0472">Membrane</keyword>
<dbReference type="GO" id="GO:0005886">
    <property type="term" value="C:plasma membrane"/>
    <property type="evidence" value="ECO:0007669"/>
    <property type="project" value="UniProtKB-SubCell"/>
</dbReference>
<comment type="subunit">
    <text evidence="9">Forms a complex with SecF. Part of the essential Sec protein translocation apparatus which comprises SecA, SecYEG and auxiliary proteins SecDF. Other proteins may also be involved.</text>
</comment>
<evidence type="ECO:0000256" key="1">
    <source>
        <dbReference type="ARBA" id="ARBA00004651"/>
    </source>
</evidence>
<dbReference type="SUPFAM" id="SSF82866">
    <property type="entry name" value="Multidrug efflux transporter AcrB transmembrane domain"/>
    <property type="match status" value="1"/>
</dbReference>
<evidence type="ECO:0000256" key="8">
    <source>
        <dbReference type="ARBA" id="ARBA00023136"/>
    </source>
</evidence>
<dbReference type="InterPro" id="IPR054384">
    <property type="entry name" value="SecDF_P1_head"/>
</dbReference>
<feature type="domain" description="SecDF P1 head subdomain" evidence="12">
    <location>
        <begin position="134"/>
        <end position="233"/>
    </location>
</feature>
<accession>A0A3E3DVA9</accession>
<dbReference type="PANTHER" id="PTHR30081">
    <property type="entry name" value="PROTEIN-EXPORT MEMBRANE PROTEIN SEC"/>
    <property type="match status" value="1"/>
</dbReference>
<feature type="transmembrane region" description="Helical" evidence="9">
    <location>
        <begin position="378"/>
        <end position="397"/>
    </location>
</feature>
<gene>
    <name evidence="9 13" type="primary">secD</name>
    <name evidence="13" type="ORF">DW687_11215</name>
</gene>
<dbReference type="Gene3D" id="3.30.70.3400">
    <property type="match status" value="1"/>
</dbReference>
<dbReference type="InterPro" id="IPR048634">
    <property type="entry name" value="SecD_SecF_C"/>
</dbReference>
<feature type="domain" description="Protein translocase subunit SecDF P1" evidence="11">
    <location>
        <begin position="75"/>
        <end position="131"/>
    </location>
</feature>
<keyword evidence="2 9" id="KW-0813">Transport</keyword>
<dbReference type="PANTHER" id="PTHR30081:SF1">
    <property type="entry name" value="PROTEIN TRANSLOCASE SUBUNIT SECD"/>
    <property type="match status" value="1"/>
</dbReference>
<comment type="caution">
    <text evidence="9">Lacks conserved residue(s) required for the propagation of feature annotation.</text>
</comment>
<evidence type="ECO:0000256" key="5">
    <source>
        <dbReference type="ARBA" id="ARBA00022927"/>
    </source>
</evidence>
<protein>
    <recommendedName>
        <fullName evidence="9">Protein translocase subunit SecD</fullName>
    </recommendedName>
</protein>
<proteinExistence type="inferred from homology"/>
<feature type="domain" description="Protein export membrane protein SecD/SecF C-terminal" evidence="10">
    <location>
        <begin position="234"/>
        <end position="405"/>
    </location>
</feature>
<comment type="similarity">
    <text evidence="9">Belongs to the SecD/SecF family. SecD subfamily.</text>
</comment>
<comment type="subcellular location">
    <subcellularLocation>
        <location evidence="1 9">Cell membrane</location>
        <topology evidence="1 9">Multi-pass membrane protein</topology>
    </subcellularLocation>
</comment>
<dbReference type="Proteomes" id="UP000261212">
    <property type="component" value="Unassembled WGS sequence"/>
</dbReference>
<dbReference type="InterPro" id="IPR022645">
    <property type="entry name" value="SecD/SecF_bac"/>
</dbReference>
<dbReference type="GO" id="GO:0043952">
    <property type="term" value="P:protein transport by the Sec complex"/>
    <property type="evidence" value="ECO:0007669"/>
    <property type="project" value="UniProtKB-UniRule"/>
</dbReference>
<keyword evidence="5 9" id="KW-0653">Protein transport</keyword>
<evidence type="ECO:0000256" key="9">
    <source>
        <dbReference type="HAMAP-Rule" id="MF_01463"/>
    </source>
</evidence>
<dbReference type="EMBL" id="QUSM01000008">
    <property type="protein sequence ID" value="RGD73026.1"/>
    <property type="molecule type" value="Genomic_DNA"/>
</dbReference>
<feature type="transmembrane region" description="Helical" evidence="9">
    <location>
        <begin position="283"/>
        <end position="301"/>
    </location>
</feature>
<keyword evidence="6 9" id="KW-1133">Transmembrane helix</keyword>
<dbReference type="Pfam" id="PF07549">
    <property type="entry name" value="Sec_GG"/>
    <property type="match status" value="1"/>
</dbReference>
<dbReference type="Gene3D" id="3.30.1360.200">
    <property type="match status" value="1"/>
</dbReference>
<evidence type="ECO:0000256" key="6">
    <source>
        <dbReference type="ARBA" id="ARBA00022989"/>
    </source>
</evidence>
<keyword evidence="4 9" id="KW-0812">Transmembrane</keyword>
<dbReference type="InterPro" id="IPR055344">
    <property type="entry name" value="SecD_SecF_C_bact"/>
</dbReference>
<dbReference type="GO" id="GO:0015450">
    <property type="term" value="F:protein-transporting ATPase activity"/>
    <property type="evidence" value="ECO:0007669"/>
    <property type="project" value="InterPro"/>
</dbReference>
<feature type="transmembrane region" description="Helical" evidence="9">
    <location>
        <begin position="347"/>
        <end position="372"/>
    </location>
</feature>
<dbReference type="Pfam" id="PF02355">
    <property type="entry name" value="SecD_SecF_C"/>
    <property type="match status" value="1"/>
</dbReference>